<evidence type="ECO:0000256" key="5">
    <source>
        <dbReference type="SAM" id="MobiDB-lite"/>
    </source>
</evidence>
<keyword evidence="4" id="KW-0786">Thiamine pyrophosphate</keyword>
<dbReference type="EC" id="2.2.1.1" evidence="7"/>
<keyword evidence="3" id="KW-0479">Metal-binding</keyword>
<dbReference type="Pfam" id="PF00456">
    <property type="entry name" value="Transketolase_N"/>
    <property type="match status" value="1"/>
</dbReference>
<reference evidence="7" key="1">
    <citation type="submission" date="2019-04" db="EMBL/GenBank/DDBJ databases">
        <authorList>
            <consortium name="Pathogen Informatics"/>
        </authorList>
    </citation>
    <scope>NUCLEOTIDE SEQUENCE</scope>
    <source>
        <strain evidence="7">NCTC9183</strain>
    </source>
</reference>
<dbReference type="InterPro" id="IPR033247">
    <property type="entry name" value="Transketolase_fam"/>
</dbReference>
<evidence type="ECO:0000313" key="7">
    <source>
        <dbReference type="EMBL" id="VTM54484.1"/>
    </source>
</evidence>
<feature type="region of interest" description="Disordered" evidence="5">
    <location>
        <begin position="127"/>
        <end position="161"/>
    </location>
</feature>
<evidence type="ECO:0000256" key="1">
    <source>
        <dbReference type="ARBA" id="ARBA00001964"/>
    </source>
</evidence>
<dbReference type="InterPro" id="IPR005474">
    <property type="entry name" value="Transketolase_N"/>
</dbReference>
<gene>
    <name evidence="7" type="primary">tktA_1</name>
    <name evidence="7" type="ORF">NCTC9183_03044</name>
</gene>
<accession>A0A4P0Y5R1</accession>
<organism evidence="7">
    <name type="scientific">Klebsiella pneumoniae</name>
    <dbReference type="NCBI Taxonomy" id="573"/>
    <lineage>
        <taxon>Bacteria</taxon>
        <taxon>Pseudomonadati</taxon>
        <taxon>Pseudomonadota</taxon>
        <taxon>Gammaproteobacteria</taxon>
        <taxon>Enterobacterales</taxon>
        <taxon>Enterobacteriaceae</taxon>
        <taxon>Klebsiella/Raoultella group</taxon>
        <taxon>Klebsiella</taxon>
        <taxon>Klebsiella pneumoniae complex</taxon>
    </lineage>
</organism>
<sequence length="161" mass="17755">MKTTKTIRCQCANALRALSMDAVQKAKSGHPGAPMGMADIAEVLWRDFLNHNPNNPAWADRDRFVLSNGHGSMLIYSLLHLTGYDLPISELKNFRQLHSKTPGHPEVGYTQAWKPPPVRWARVSLTRSDGYRRENPGGASSTVRDTISSTTTPTPSWATAA</sequence>
<comment type="cofactor">
    <cofactor evidence="1">
        <name>thiamine diphosphate</name>
        <dbReference type="ChEBI" id="CHEBI:58937"/>
    </cofactor>
</comment>
<dbReference type="GO" id="GO:0006098">
    <property type="term" value="P:pentose-phosphate shunt"/>
    <property type="evidence" value="ECO:0007669"/>
    <property type="project" value="TreeGrafter"/>
</dbReference>
<proteinExistence type="predicted"/>
<dbReference type="PANTHER" id="PTHR43522:SF2">
    <property type="entry name" value="TRANSKETOLASE 1-RELATED"/>
    <property type="match status" value="1"/>
</dbReference>
<dbReference type="GO" id="GO:0005829">
    <property type="term" value="C:cytosol"/>
    <property type="evidence" value="ECO:0007669"/>
    <property type="project" value="TreeGrafter"/>
</dbReference>
<dbReference type="PANTHER" id="PTHR43522">
    <property type="entry name" value="TRANSKETOLASE"/>
    <property type="match status" value="1"/>
</dbReference>
<feature type="domain" description="Transketolase N-terminal" evidence="6">
    <location>
        <begin position="9"/>
        <end position="111"/>
    </location>
</feature>
<evidence type="ECO:0000256" key="3">
    <source>
        <dbReference type="ARBA" id="ARBA00022723"/>
    </source>
</evidence>
<dbReference type="GO" id="GO:0046872">
    <property type="term" value="F:metal ion binding"/>
    <property type="evidence" value="ECO:0007669"/>
    <property type="project" value="UniProtKB-KW"/>
</dbReference>
<feature type="compositionally biased region" description="Low complexity" evidence="5">
    <location>
        <begin position="140"/>
        <end position="161"/>
    </location>
</feature>
<dbReference type="Gene3D" id="3.40.50.970">
    <property type="match status" value="1"/>
</dbReference>
<keyword evidence="2 7" id="KW-0808">Transferase</keyword>
<evidence type="ECO:0000256" key="4">
    <source>
        <dbReference type="ARBA" id="ARBA00023052"/>
    </source>
</evidence>
<dbReference type="GO" id="GO:0004802">
    <property type="term" value="F:transketolase activity"/>
    <property type="evidence" value="ECO:0007669"/>
    <property type="project" value="UniProtKB-EC"/>
</dbReference>
<name>A0A4P0Y5R1_KLEPN</name>
<evidence type="ECO:0000259" key="6">
    <source>
        <dbReference type="Pfam" id="PF00456"/>
    </source>
</evidence>
<dbReference type="SUPFAM" id="SSF52518">
    <property type="entry name" value="Thiamin diphosphate-binding fold (THDP-binding)"/>
    <property type="match status" value="1"/>
</dbReference>
<dbReference type="InterPro" id="IPR029061">
    <property type="entry name" value="THDP-binding"/>
</dbReference>
<dbReference type="AlphaFoldDB" id="A0A4P0Y5R1"/>
<dbReference type="Proteomes" id="UP000507695">
    <property type="component" value="Unassembled WGS sequence"/>
</dbReference>
<dbReference type="InterPro" id="IPR049557">
    <property type="entry name" value="Transketolase_CS"/>
</dbReference>
<dbReference type="PROSITE" id="PS00801">
    <property type="entry name" value="TRANSKETOLASE_1"/>
    <property type="match status" value="1"/>
</dbReference>
<evidence type="ECO:0000256" key="2">
    <source>
        <dbReference type="ARBA" id="ARBA00022679"/>
    </source>
</evidence>
<protein>
    <submittedName>
        <fullName evidence="7">Transketolase</fullName>
        <ecNumber evidence="7">2.2.1.1</ecNumber>
    </submittedName>
</protein>
<dbReference type="EMBL" id="CABDVL010000003">
    <property type="protein sequence ID" value="VTM54484.1"/>
    <property type="molecule type" value="Genomic_DNA"/>
</dbReference>